<reference evidence="6 7" key="1">
    <citation type="journal article" date="2017" name="Int. J. Syst. Evol. Microbiol.">
        <title>Jeotgalibaca porci sp. nov. and Jeotgalibaca arthritidis sp. nov., isolated from pigs, and emended description of the genus Jeotgalibaca.</title>
        <authorList>
            <person name="Zamora L."/>
            <person name="Perez-Sancho M."/>
            <person name="Dominguez L."/>
            <person name="Fernandez-Garayzabal J.F."/>
            <person name="Vela A.I."/>
        </authorList>
    </citation>
    <scope>NUCLEOTIDE SEQUENCE [LARGE SCALE GENOMIC DNA]</scope>
    <source>
        <strain evidence="6 7">CECT 9157</strain>
    </source>
</reference>
<keyword evidence="4" id="KW-0560">Oxidoreductase</keyword>
<dbReference type="EMBL" id="CP049740">
    <property type="protein sequence ID" value="QII81826.1"/>
    <property type="molecule type" value="Genomic_DNA"/>
</dbReference>
<evidence type="ECO:0000313" key="6">
    <source>
        <dbReference type="EMBL" id="QII81826.1"/>
    </source>
</evidence>
<name>A0A6G7K995_9LACT</name>
<evidence type="ECO:0000259" key="5">
    <source>
        <dbReference type="Pfam" id="PF01266"/>
    </source>
</evidence>
<dbReference type="GO" id="GO:0016491">
    <property type="term" value="F:oxidoreductase activity"/>
    <property type="evidence" value="ECO:0007669"/>
    <property type="project" value="UniProtKB-KW"/>
</dbReference>
<evidence type="ECO:0000256" key="2">
    <source>
        <dbReference type="ARBA" id="ARBA00009410"/>
    </source>
</evidence>
<comment type="similarity">
    <text evidence="2">Belongs to the DadA oxidoreductase family.</text>
</comment>
<dbReference type="SUPFAM" id="SSF54373">
    <property type="entry name" value="FAD-linked reductases, C-terminal domain"/>
    <property type="match status" value="1"/>
</dbReference>
<dbReference type="PANTHER" id="PTHR13847">
    <property type="entry name" value="SARCOSINE DEHYDROGENASE-RELATED"/>
    <property type="match status" value="1"/>
</dbReference>
<dbReference type="Gene3D" id="3.50.50.60">
    <property type="entry name" value="FAD/NAD(P)-binding domain"/>
    <property type="match status" value="1"/>
</dbReference>
<dbReference type="KEGG" id="jar:G7057_04605"/>
<protein>
    <submittedName>
        <fullName evidence="6">FAD-binding oxidoreductase</fullName>
    </submittedName>
</protein>
<feature type="domain" description="FAD dependent oxidoreductase" evidence="5">
    <location>
        <begin position="5"/>
        <end position="345"/>
    </location>
</feature>
<evidence type="ECO:0000256" key="3">
    <source>
        <dbReference type="ARBA" id="ARBA00022630"/>
    </source>
</evidence>
<dbReference type="PRINTS" id="PR00420">
    <property type="entry name" value="RNGMNOXGNASE"/>
</dbReference>
<evidence type="ECO:0000256" key="1">
    <source>
        <dbReference type="ARBA" id="ARBA00001974"/>
    </source>
</evidence>
<accession>A0A6G7K995</accession>
<dbReference type="PANTHER" id="PTHR13847:SF286">
    <property type="entry name" value="D-AMINO ACID DEHYDROGENASE"/>
    <property type="match status" value="1"/>
</dbReference>
<sequence>MTQSIAIIGGGIVGSTAAYYLSRFGHQVTVYDEGTGQATSAAAGIICPWLSKRRNKPWYRLAAGGAAFYHQMLADLNADGQDTSFYKQSGAVLLKKKAKATQDQYHLGVSRRQDAPQIGDLTILSEEELEQLLPGLKEQEHALYVAGGARVDGQQLVATLLNYVVENGGKRLNERAHLMANNIVESASGQHSFDHIILATGAWLPHILQPLGFEVDIRGQKGQLAVLQTADLDNRNLPVIMPEGEIDILPLGNGRVFVGASHENDLGYDLTKDDTIIQSMIQNGQALFDDLKDAELIEVKVGTRAYTSDFSPFFGYLPTSETILTASGLGSSGLTTGPLIGYQLALLASGQEASLPLDDYSPAPYIKLMG</sequence>
<keyword evidence="7" id="KW-1185">Reference proteome</keyword>
<dbReference type="AlphaFoldDB" id="A0A6G7K995"/>
<keyword evidence="3" id="KW-0285">Flavoprotein</keyword>
<dbReference type="InterPro" id="IPR006076">
    <property type="entry name" value="FAD-dep_OxRdtase"/>
</dbReference>
<dbReference type="Pfam" id="PF01266">
    <property type="entry name" value="DAO"/>
    <property type="match status" value="1"/>
</dbReference>
<dbReference type="RefSeq" id="WP_166161688.1">
    <property type="nucleotide sequence ID" value="NZ_CP049740.1"/>
</dbReference>
<dbReference type="InterPro" id="IPR036188">
    <property type="entry name" value="FAD/NAD-bd_sf"/>
</dbReference>
<gene>
    <name evidence="6" type="ORF">G7057_04605</name>
</gene>
<proteinExistence type="inferred from homology"/>
<evidence type="ECO:0000313" key="7">
    <source>
        <dbReference type="Proteomes" id="UP000501451"/>
    </source>
</evidence>
<dbReference type="SUPFAM" id="SSF51905">
    <property type="entry name" value="FAD/NAD(P)-binding domain"/>
    <property type="match status" value="1"/>
</dbReference>
<comment type="cofactor">
    <cofactor evidence="1">
        <name>FAD</name>
        <dbReference type="ChEBI" id="CHEBI:57692"/>
    </cofactor>
</comment>
<dbReference type="Proteomes" id="UP000501451">
    <property type="component" value="Chromosome"/>
</dbReference>
<dbReference type="GO" id="GO:0005737">
    <property type="term" value="C:cytoplasm"/>
    <property type="evidence" value="ECO:0007669"/>
    <property type="project" value="TreeGrafter"/>
</dbReference>
<organism evidence="6 7">
    <name type="scientific">Jeotgalibaca arthritidis</name>
    <dbReference type="NCBI Taxonomy" id="1868794"/>
    <lineage>
        <taxon>Bacteria</taxon>
        <taxon>Bacillati</taxon>
        <taxon>Bacillota</taxon>
        <taxon>Bacilli</taxon>
        <taxon>Lactobacillales</taxon>
        <taxon>Carnobacteriaceae</taxon>
        <taxon>Jeotgalibaca</taxon>
    </lineage>
</organism>
<dbReference type="Gene3D" id="3.30.9.10">
    <property type="entry name" value="D-Amino Acid Oxidase, subunit A, domain 2"/>
    <property type="match status" value="1"/>
</dbReference>
<evidence type="ECO:0000256" key="4">
    <source>
        <dbReference type="ARBA" id="ARBA00023002"/>
    </source>
</evidence>